<keyword evidence="4 10" id="KW-0812">Transmembrane</keyword>
<gene>
    <name evidence="11" type="primary">Or107CTE</name>
    <name evidence="11" type="ORF">DALL_DALL000365</name>
</gene>
<reference evidence="11" key="1">
    <citation type="submission" date="2019-02" db="EMBL/GenBank/DDBJ databases">
        <title>Genome of the parasitoid wasp Diachasma alloeum, an emerging model for ecological speciation and transitions to asexual reproduction.</title>
        <authorList>
            <person name="Robertson H.M."/>
            <person name="Walden K.K."/>
            <person name="Tvedte E.S."/>
            <person name="Hood G.R."/>
            <person name="Feder J.L."/>
            <person name="Forbes A.A."/>
            <person name="Logsdon J.M."/>
            <person name="Mcelroy K.E."/>
        </authorList>
    </citation>
    <scope>NUCLEOTIDE SEQUENCE [LARGE SCALE GENOMIC DNA]</scope>
    <source>
        <strain evidence="11">Michigan</strain>
    </source>
</reference>
<dbReference type="EMBL" id="ML158846">
    <property type="protein sequence ID" value="THK33163.1"/>
    <property type="molecule type" value="Genomic_DNA"/>
</dbReference>
<keyword evidence="12" id="KW-1185">Reference proteome</keyword>
<evidence type="ECO:0000256" key="3">
    <source>
        <dbReference type="ARBA" id="ARBA00022606"/>
    </source>
</evidence>
<feature type="transmembrane region" description="Helical" evidence="10">
    <location>
        <begin position="34"/>
        <end position="53"/>
    </location>
</feature>
<evidence type="ECO:0000313" key="12">
    <source>
        <dbReference type="Proteomes" id="UP000297026"/>
    </source>
</evidence>
<feature type="transmembrane region" description="Helical" evidence="10">
    <location>
        <begin position="65"/>
        <end position="83"/>
    </location>
</feature>
<dbReference type="InterPro" id="IPR004117">
    <property type="entry name" value="7tm6_olfct_rcpt"/>
</dbReference>
<feature type="transmembrane region" description="Helical" evidence="10">
    <location>
        <begin position="6"/>
        <end position="22"/>
    </location>
</feature>
<organism evidence="11 12">
    <name type="scientific">Diachasma alloeum</name>
    <dbReference type="NCBI Taxonomy" id="454923"/>
    <lineage>
        <taxon>Eukaryota</taxon>
        <taxon>Metazoa</taxon>
        <taxon>Ecdysozoa</taxon>
        <taxon>Arthropoda</taxon>
        <taxon>Hexapoda</taxon>
        <taxon>Insecta</taxon>
        <taxon>Pterygota</taxon>
        <taxon>Neoptera</taxon>
        <taxon>Endopterygota</taxon>
        <taxon>Hymenoptera</taxon>
        <taxon>Apocrita</taxon>
        <taxon>Ichneumonoidea</taxon>
        <taxon>Braconidae</taxon>
        <taxon>Opiinae</taxon>
        <taxon>Diachasma</taxon>
    </lineage>
</organism>
<dbReference type="AlphaFoldDB" id="A0A4E0S4J9"/>
<evidence type="ECO:0000256" key="10">
    <source>
        <dbReference type="SAM" id="Phobius"/>
    </source>
</evidence>
<dbReference type="PANTHER" id="PTHR21137:SF35">
    <property type="entry name" value="ODORANT RECEPTOR 19A-RELATED"/>
    <property type="match status" value="1"/>
</dbReference>
<evidence type="ECO:0000256" key="4">
    <source>
        <dbReference type="ARBA" id="ARBA00022692"/>
    </source>
</evidence>
<dbReference type="GO" id="GO:0007165">
    <property type="term" value="P:signal transduction"/>
    <property type="evidence" value="ECO:0007669"/>
    <property type="project" value="UniProtKB-KW"/>
</dbReference>
<name>A0A4E0S4J9_9HYME</name>
<evidence type="ECO:0000256" key="8">
    <source>
        <dbReference type="ARBA" id="ARBA00023170"/>
    </source>
</evidence>
<keyword evidence="7 10" id="KW-0472">Membrane</keyword>
<evidence type="ECO:0000256" key="9">
    <source>
        <dbReference type="ARBA" id="ARBA00023224"/>
    </source>
</evidence>
<keyword evidence="9" id="KW-0807">Transducer</keyword>
<dbReference type="Pfam" id="PF02949">
    <property type="entry name" value="7tm_6"/>
    <property type="match status" value="1"/>
</dbReference>
<sequence length="249" mass="28961">MDMDFLPHSFAIFTASGLWRSLRWSSGLKKHVYDCYTFLILVIVYLFGFMEFVDAMCDFGNVEEMVSASFMLLTTGNTFCKALNMMNRRKDINIFAILNDDVCRSKNQEEDEIQTKINIRIRWVCTSRCARVKSAVVTITISSVKQNVPDRTLPFKAWIPLNYSSDNVYWYFYYYQVIAYTTVGIISIGYDTMVAGIMLLTGAQLKIFKFRCENMLANVEEEQKKSNLSKVDLERKILKQSVWHHKTIL</sequence>
<dbReference type="PANTHER" id="PTHR21137">
    <property type="entry name" value="ODORANT RECEPTOR"/>
    <property type="match status" value="1"/>
</dbReference>
<protein>
    <submittedName>
        <fullName evidence="11">Odorant receptor 107CTE</fullName>
    </submittedName>
</protein>
<evidence type="ECO:0000256" key="7">
    <source>
        <dbReference type="ARBA" id="ARBA00023136"/>
    </source>
</evidence>
<evidence type="ECO:0000256" key="2">
    <source>
        <dbReference type="ARBA" id="ARBA00022475"/>
    </source>
</evidence>
<keyword evidence="6 10" id="KW-1133">Transmembrane helix</keyword>
<keyword evidence="3" id="KW-0716">Sensory transduction</keyword>
<keyword evidence="2" id="KW-1003">Cell membrane</keyword>
<evidence type="ECO:0000256" key="1">
    <source>
        <dbReference type="ARBA" id="ARBA00004651"/>
    </source>
</evidence>
<evidence type="ECO:0000256" key="6">
    <source>
        <dbReference type="ARBA" id="ARBA00022989"/>
    </source>
</evidence>
<feature type="non-terminal residue" evidence="11">
    <location>
        <position position="249"/>
    </location>
</feature>
<dbReference type="GO" id="GO:0004984">
    <property type="term" value="F:olfactory receptor activity"/>
    <property type="evidence" value="ECO:0007669"/>
    <property type="project" value="InterPro"/>
</dbReference>
<evidence type="ECO:0000313" key="11">
    <source>
        <dbReference type="EMBL" id="THK33163.1"/>
    </source>
</evidence>
<dbReference type="GO" id="GO:0005886">
    <property type="term" value="C:plasma membrane"/>
    <property type="evidence" value="ECO:0007669"/>
    <property type="project" value="UniProtKB-SubCell"/>
</dbReference>
<proteinExistence type="predicted"/>
<evidence type="ECO:0000256" key="5">
    <source>
        <dbReference type="ARBA" id="ARBA00022725"/>
    </source>
</evidence>
<keyword evidence="5" id="KW-0552">Olfaction</keyword>
<accession>A0A4E0S4J9</accession>
<dbReference type="GO" id="GO:0005549">
    <property type="term" value="F:odorant binding"/>
    <property type="evidence" value="ECO:0007669"/>
    <property type="project" value="InterPro"/>
</dbReference>
<dbReference type="Proteomes" id="UP000297026">
    <property type="component" value="Unassembled WGS sequence"/>
</dbReference>
<comment type="subcellular location">
    <subcellularLocation>
        <location evidence="1">Cell membrane</location>
        <topology evidence="1">Multi-pass membrane protein</topology>
    </subcellularLocation>
</comment>
<keyword evidence="8 11" id="KW-0675">Receptor</keyword>